<gene>
    <name evidence="1" type="ORF">ASPWEDRAFT_646660</name>
</gene>
<dbReference type="VEuPathDB" id="FungiDB:ASPWEDRAFT_646660"/>
<dbReference type="EMBL" id="KV878215">
    <property type="protein sequence ID" value="OJJ32027.1"/>
    <property type="molecule type" value="Genomic_DNA"/>
</dbReference>
<dbReference type="GeneID" id="63754604"/>
<organism evidence="1 2">
    <name type="scientific">Aspergillus wentii DTO 134E9</name>
    <dbReference type="NCBI Taxonomy" id="1073089"/>
    <lineage>
        <taxon>Eukaryota</taxon>
        <taxon>Fungi</taxon>
        <taxon>Dikarya</taxon>
        <taxon>Ascomycota</taxon>
        <taxon>Pezizomycotina</taxon>
        <taxon>Eurotiomycetes</taxon>
        <taxon>Eurotiomycetidae</taxon>
        <taxon>Eurotiales</taxon>
        <taxon>Aspergillaceae</taxon>
        <taxon>Aspergillus</taxon>
        <taxon>Aspergillus subgen. Cremei</taxon>
    </lineage>
</organism>
<evidence type="ECO:0000313" key="1">
    <source>
        <dbReference type="EMBL" id="OJJ32027.1"/>
    </source>
</evidence>
<dbReference type="RefSeq" id="XP_040685704.1">
    <property type="nucleotide sequence ID" value="XM_040838756.1"/>
</dbReference>
<accession>A0A1L9RAZ4</accession>
<dbReference type="Proteomes" id="UP000184383">
    <property type="component" value="Unassembled WGS sequence"/>
</dbReference>
<sequence>MLSTPPLHLFCRFPRLCFTPLSSFEVRDSYFIFSLPSSLVARLNCFLLAGSKVTSTVLSYLAFSLHSVSASRIWSRHPSQSSLRETLPYRLVA</sequence>
<protein>
    <submittedName>
        <fullName evidence="1">Uncharacterized protein</fullName>
    </submittedName>
</protein>
<proteinExistence type="predicted"/>
<keyword evidence="2" id="KW-1185">Reference proteome</keyword>
<dbReference type="AlphaFoldDB" id="A0A1L9RAZ4"/>
<evidence type="ECO:0000313" key="2">
    <source>
        <dbReference type="Proteomes" id="UP000184383"/>
    </source>
</evidence>
<reference evidence="2" key="1">
    <citation type="journal article" date="2017" name="Genome Biol.">
        <title>Comparative genomics reveals high biological diversity and specific adaptations in the industrially and medically important fungal genus Aspergillus.</title>
        <authorList>
            <person name="de Vries R.P."/>
            <person name="Riley R."/>
            <person name="Wiebenga A."/>
            <person name="Aguilar-Osorio G."/>
            <person name="Amillis S."/>
            <person name="Uchima C.A."/>
            <person name="Anderluh G."/>
            <person name="Asadollahi M."/>
            <person name="Askin M."/>
            <person name="Barry K."/>
            <person name="Battaglia E."/>
            <person name="Bayram O."/>
            <person name="Benocci T."/>
            <person name="Braus-Stromeyer S.A."/>
            <person name="Caldana C."/>
            <person name="Canovas D."/>
            <person name="Cerqueira G.C."/>
            <person name="Chen F."/>
            <person name="Chen W."/>
            <person name="Choi C."/>
            <person name="Clum A."/>
            <person name="Dos Santos R.A."/>
            <person name="Damasio A.R."/>
            <person name="Diallinas G."/>
            <person name="Emri T."/>
            <person name="Fekete E."/>
            <person name="Flipphi M."/>
            <person name="Freyberg S."/>
            <person name="Gallo A."/>
            <person name="Gournas C."/>
            <person name="Habgood R."/>
            <person name="Hainaut M."/>
            <person name="Harispe M.L."/>
            <person name="Henrissat B."/>
            <person name="Hilden K.S."/>
            <person name="Hope R."/>
            <person name="Hossain A."/>
            <person name="Karabika E."/>
            <person name="Karaffa L."/>
            <person name="Karanyi Z."/>
            <person name="Krasevec N."/>
            <person name="Kuo A."/>
            <person name="Kusch H."/>
            <person name="LaButti K."/>
            <person name="Lagendijk E.L."/>
            <person name="Lapidus A."/>
            <person name="Levasseur A."/>
            <person name="Lindquist E."/>
            <person name="Lipzen A."/>
            <person name="Logrieco A.F."/>
            <person name="MacCabe A."/>
            <person name="Maekelae M.R."/>
            <person name="Malavazi I."/>
            <person name="Melin P."/>
            <person name="Meyer V."/>
            <person name="Mielnichuk N."/>
            <person name="Miskei M."/>
            <person name="Molnar A.P."/>
            <person name="Mule G."/>
            <person name="Ngan C.Y."/>
            <person name="Orejas M."/>
            <person name="Orosz E."/>
            <person name="Ouedraogo J.P."/>
            <person name="Overkamp K.M."/>
            <person name="Park H.-S."/>
            <person name="Perrone G."/>
            <person name="Piumi F."/>
            <person name="Punt P.J."/>
            <person name="Ram A.F."/>
            <person name="Ramon A."/>
            <person name="Rauscher S."/>
            <person name="Record E."/>
            <person name="Riano-Pachon D.M."/>
            <person name="Robert V."/>
            <person name="Roehrig J."/>
            <person name="Ruller R."/>
            <person name="Salamov A."/>
            <person name="Salih N.S."/>
            <person name="Samson R.A."/>
            <person name="Sandor E."/>
            <person name="Sanguinetti M."/>
            <person name="Schuetze T."/>
            <person name="Sepcic K."/>
            <person name="Shelest E."/>
            <person name="Sherlock G."/>
            <person name="Sophianopoulou V."/>
            <person name="Squina F.M."/>
            <person name="Sun H."/>
            <person name="Susca A."/>
            <person name="Todd R.B."/>
            <person name="Tsang A."/>
            <person name="Unkles S.E."/>
            <person name="van de Wiele N."/>
            <person name="van Rossen-Uffink D."/>
            <person name="Oliveira J.V."/>
            <person name="Vesth T.C."/>
            <person name="Visser J."/>
            <person name="Yu J.-H."/>
            <person name="Zhou M."/>
            <person name="Andersen M.R."/>
            <person name="Archer D.B."/>
            <person name="Baker S.E."/>
            <person name="Benoit I."/>
            <person name="Brakhage A.A."/>
            <person name="Braus G.H."/>
            <person name="Fischer R."/>
            <person name="Frisvad J.C."/>
            <person name="Goldman G.H."/>
            <person name="Houbraken J."/>
            <person name="Oakley B."/>
            <person name="Pocsi I."/>
            <person name="Scazzocchio C."/>
            <person name="Seiboth B."/>
            <person name="vanKuyk P.A."/>
            <person name="Wortman J."/>
            <person name="Dyer P.S."/>
            <person name="Grigoriev I.V."/>
        </authorList>
    </citation>
    <scope>NUCLEOTIDE SEQUENCE [LARGE SCALE GENOMIC DNA]</scope>
    <source>
        <strain evidence="2">DTO 134E9</strain>
    </source>
</reference>
<name>A0A1L9RAZ4_ASPWE</name>